<reference evidence="2" key="1">
    <citation type="submission" date="2021-02" db="EMBL/GenBank/DDBJ databases">
        <authorList>
            <person name="Nowell W R."/>
        </authorList>
    </citation>
    <scope>NUCLEOTIDE SEQUENCE</scope>
</reference>
<protein>
    <submittedName>
        <fullName evidence="2">Uncharacterized protein</fullName>
    </submittedName>
</protein>
<dbReference type="AlphaFoldDB" id="A0A815KHX7"/>
<name>A0A815KHX7_9BILA</name>
<dbReference type="Proteomes" id="UP000663829">
    <property type="component" value="Unassembled WGS sequence"/>
</dbReference>
<evidence type="ECO:0000313" key="3">
    <source>
        <dbReference type="EMBL" id="CAF4290008.1"/>
    </source>
</evidence>
<feature type="non-terminal residue" evidence="2">
    <location>
        <position position="1"/>
    </location>
</feature>
<dbReference type="EMBL" id="CAJNOQ010017260">
    <property type="protein sequence ID" value="CAF1395866.1"/>
    <property type="molecule type" value="Genomic_DNA"/>
</dbReference>
<keyword evidence="4" id="KW-1185">Reference proteome</keyword>
<dbReference type="OrthoDB" id="9992391at2759"/>
<feature type="region of interest" description="Disordered" evidence="1">
    <location>
        <begin position="323"/>
        <end position="351"/>
    </location>
</feature>
<dbReference type="Proteomes" id="UP000681722">
    <property type="component" value="Unassembled WGS sequence"/>
</dbReference>
<evidence type="ECO:0000256" key="1">
    <source>
        <dbReference type="SAM" id="MobiDB-lite"/>
    </source>
</evidence>
<accession>A0A815KHX7</accession>
<gene>
    <name evidence="2" type="ORF">GPM918_LOCUS33025</name>
    <name evidence="3" type="ORF">SRO942_LOCUS33699</name>
</gene>
<proteinExistence type="predicted"/>
<feature type="compositionally biased region" description="Basic and acidic residues" evidence="1">
    <location>
        <begin position="335"/>
        <end position="350"/>
    </location>
</feature>
<sequence length="509" mass="58069">MLNRFAKVENALLDFSQLFQKYLSKKYDHLSEEEVFSSNGKIKKEIFDSLKHSKNFDDIRKLIKTFNDSGLNDLVEKCEPFVEDGDKKASTEISDCLRECIIDTTENYTTSLLTFRHQALNAFDHFEKNLHDLLSTYGVIQNRNLTYFMEQRLNKPNNLPDNTNNNYCNDYLDFYRNFVNDLDGEFKERASVIKKILNENNHTLKPYFKQKINNIRNLLTSYVHWYKLESFRKDEYDIFQIKTTSAILSRILDVIKSKYSDCFCPNNEIRIINSNKLYIDSDLSSSKYLGVNIVLVSPYQELVQNKTKLEIITNGKDAKDIWSNNPAKNGIGTDQNRKGNKGEDECDGKPRKSAGHVYIVANELPKIDALRGGAWSYRNHRIGTDGQPGGWGGDAGSGRYRGNGGHPGLVKFVALDDISEEISYKSSPGKSGSGDGQSGQPGKAGKHAKDGLEYAAISNWINLFKAAVTGRNSTDLKGGRRYSSERRYLNEKKLLEEYNMRIFEIEDNN</sequence>
<dbReference type="EMBL" id="CAJOBC010082673">
    <property type="protein sequence ID" value="CAF4290008.1"/>
    <property type="molecule type" value="Genomic_DNA"/>
</dbReference>
<feature type="region of interest" description="Disordered" evidence="1">
    <location>
        <begin position="423"/>
        <end position="447"/>
    </location>
</feature>
<evidence type="ECO:0000313" key="4">
    <source>
        <dbReference type="Proteomes" id="UP000663829"/>
    </source>
</evidence>
<organism evidence="2 4">
    <name type="scientific">Didymodactylos carnosus</name>
    <dbReference type="NCBI Taxonomy" id="1234261"/>
    <lineage>
        <taxon>Eukaryota</taxon>
        <taxon>Metazoa</taxon>
        <taxon>Spiralia</taxon>
        <taxon>Gnathifera</taxon>
        <taxon>Rotifera</taxon>
        <taxon>Eurotatoria</taxon>
        <taxon>Bdelloidea</taxon>
        <taxon>Philodinida</taxon>
        <taxon>Philodinidae</taxon>
        <taxon>Didymodactylos</taxon>
    </lineage>
</organism>
<evidence type="ECO:0000313" key="2">
    <source>
        <dbReference type="EMBL" id="CAF1395866.1"/>
    </source>
</evidence>
<comment type="caution">
    <text evidence="2">The sequence shown here is derived from an EMBL/GenBank/DDBJ whole genome shotgun (WGS) entry which is preliminary data.</text>
</comment>